<keyword evidence="3" id="KW-1185">Reference proteome</keyword>
<feature type="region of interest" description="Disordered" evidence="1">
    <location>
        <begin position="38"/>
        <end position="63"/>
    </location>
</feature>
<feature type="compositionally biased region" description="Basic and acidic residues" evidence="1">
    <location>
        <begin position="48"/>
        <end position="62"/>
    </location>
</feature>
<feature type="compositionally biased region" description="Basic and acidic residues" evidence="1">
    <location>
        <begin position="81"/>
        <end position="104"/>
    </location>
</feature>
<dbReference type="AlphaFoldDB" id="A0A5B7DMS8"/>
<name>A0A5B7DMS8_PORTR</name>
<feature type="region of interest" description="Disordered" evidence="1">
    <location>
        <begin position="78"/>
        <end position="114"/>
    </location>
</feature>
<evidence type="ECO:0000313" key="3">
    <source>
        <dbReference type="Proteomes" id="UP000324222"/>
    </source>
</evidence>
<dbReference type="EMBL" id="VSRR010001077">
    <property type="protein sequence ID" value="MPC22344.1"/>
    <property type="molecule type" value="Genomic_DNA"/>
</dbReference>
<protein>
    <submittedName>
        <fullName evidence="2">Uncharacterized protein</fullName>
    </submittedName>
</protein>
<reference evidence="2 3" key="1">
    <citation type="submission" date="2019-05" db="EMBL/GenBank/DDBJ databases">
        <title>Another draft genome of Portunus trituberculatus and its Hox gene families provides insights of decapod evolution.</title>
        <authorList>
            <person name="Jeong J.-H."/>
            <person name="Song I."/>
            <person name="Kim S."/>
            <person name="Choi T."/>
            <person name="Kim D."/>
            <person name="Ryu S."/>
            <person name="Kim W."/>
        </authorList>
    </citation>
    <scope>NUCLEOTIDE SEQUENCE [LARGE SCALE GENOMIC DNA]</scope>
    <source>
        <tissue evidence="2">Muscle</tissue>
    </source>
</reference>
<sequence>MTTRLGLDDMFSTHTVTTDRMKVNTTRKQSRALYQARKKCFGNKHSPKTKDPQDDLNHEVSGEGKGAILERIIRGGSVEQIHNEQHHVHQDEQGSQQPHDEVLHKPASPPLHIAESGRSTCEWIFFFYARGTQPRVTKH</sequence>
<proteinExistence type="predicted"/>
<dbReference type="Proteomes" id="UP000324222">
    <property type="component" value="Unassembled WGS sequence"/>
</dbReference>
<accession>A0A5B7DMS8</accession>
<feature type="compositionally biased region" description="Basic residues" evidence="1">
    <location>
        <begin position="38"/>
        <end position="47"/>
    </location>
</feature>
<gene>
    <name evidence="2" type="ORF">E2C01_015356</name>
</gene>
<comment type="caution">
    <text evidence="2">The sequence shown here is derived from an EMBL/GenBank/DDBJ whole genome shotgun (WGS) entry which is preliminary data.</text>
</comment>
<evidence type="ECO:0000256" key="1">
    <source>
        <dbReference type="SAM" id="MobiDB-lite"/>
    </source>
</evidence>
<evidence type="ECO:0000313" key="2">
    <source>
        <dbReference type="EMBL" id="MPC22344.1"/>
    </source>
</evidence>
<organism evidence="2 3">
    <name type="scientific">Portunus trituberculatus</name>
    <name type="common">Swimming crab</name>
    <name type="synonym">Neptunus trituberculatus</name>
    <dbReference type="NCBI Taxonomy" id="210409"/>
    <lineage>
        <taxon>Eukaryota</taxon>
        <taxon>Metazoa</taxon>
        <taxon>Ecdysozoa</taxon>
        <taxon>Arthropoda</taxon>
        <taxon>Crustacea</taxon>
        <taxon>Multicrustacea</taxon>
        <taxon>Malacostraca</taxon>
        <taxon>Eumalacostraca</taxon>
        <taxon>Eucarida</taxon>
        <taxon>Decapoda</taxon>
        <taxon>Pleocyemata</taxon>
        <taxon>Brachyura</taxon>
        <taxon>Eubrachyura</taxon>
        <taxon>Portunoidea</taxon>
        <taxon>Portunidae</taxon>
        <taxon>Portuninae</taxon>
        <taxon>Portunus</taxon>
    </lineage>
</organism>